<keyword evidence="3" id="KW-0233">DNA recombination</keyword>
<dbReference type="RefSeq" id="WP_082669909.1">
    <property type="nucleotide sequence ID" value="NZ_LDTE01000009.1"/>
</dbReference>
<keyword evidence="2 4" id="KW-0238">DNA-binding</keyword>
<dbReference type="InterPro" id="IPR044068">
    <property type="entry name" value="CB"/>
</dbReference>
<dbReference type="Gene3D" id="1.10.443.10">
    <property type="entry name" value="Intergrase catalytic core"/>
    <property type="match status" value="1"/>
</dbReference>
<dbReference type="EMBL" id="LDTE01000009">
    <property type="protein sequence ID" value="KTW02852.1"/>
    <property type="molecule type" value="Genomic_DNA"/>
</dbReference>
<comment type="caution">
    <text evidence="7">The sequence shown here is derived from an EMBL/GenBank/DDBJ whole genome shotgun (WGS) entry which is preliminary data.</text>
</comment>
<dbReference type="Proteomes" id="UP000074072">
    <property type="component" value="Unassembled WGS sequence"/>
</dbReference>
<dbReference type="SUPFAM" id="SSF56349">
    <property type="entry name" value="DNA breaking-rejoining enzymes"/>
    <property type="match status" value="1"/>
</dbReference>
<organism evidence="7 8">
    <name type="scientific">Sphingomonas sanguinis</name>
    <dbReference type="NCBI Taxonomy" id="33051"/>
    <lineage>
        <taxon>Bacteria</taxon>
        <taxon>Pseudomonadati</taxon>
        <taxon>Pseudomonadota</taxon>
        <taxon>Alphaproteobacteria</taxon>
        <taxon>Sphingomonadales</taxon>
        <taxon>Sphingomonadaceae</taxon>
        <taxon>Sphingomonas</taxon>
    </lineage>
</organism>
<dbReference type="GO" id="GO:0003677">
    <property type="term" value="F:DNA binding"/>
    <property type="evidence" value="ECO:0007669"/>
    <property type="project" value="UniProtKB-UniRule"/>
</dbReference>
<dbReference type="Pfam" id="PF00589">
    <property type="entry name" value="Phage_integrase"/>
    <property type="match status" value="1"/>
</dbReference>
<reference evidence="7 8" key="1">
    <citation type="journal article" date="2016" name="Front. Microbiol.">
        <title>Genomic Resource of Rice Seed Associated Bacteria.</title>
        <authorList>
            <person name="Midha S."/>
            <person name="Bansal K."/>
            <person name="Sharma S."/>
            <person name="Kumar N."/>
            <person name="Patil P.P."/>
            <person name="Chaudhry V."/>
            <person name="Patil P.B."/>
        </authorList>
    </citation>
    <scope>NUCLEOTIDE SEQUENCE [LARGE SCALE GENOMIC DNA]</scope>
    <source>
        <strain evidence="7 8">SB4</strain>
    </source>
</reference>
<dbReference type="InterPro" id="IPR013762">
    <property type="entry name" value="Integrase-like_cat_sf"/>
</dbReference>
<dbReference type="InterPro" id="IPR050090">
    <property type="entry name" value="Tyrosine_recombinase_XerCD"/>
</dbReference>
<dbReference type="GO" id="GO:0015074">
    <property type="term" value="P:DNA integration"/>
    <property type="evidence" value="ECO:0007669"/>
    <property type="project" value="UniProtKB-KW"/>
</dbReference>
<dbReference type="AlphaFoldDB" id="A0A147J2G3"/>
<accession>A0A147J2G3</accession>
<evidence type="ECO:0000313" key="8">
    <source>
        <dbReference type="Proteomes" id="UP000074072"/>
    </source>
</evidence>
<dbReference type="GO" id="GO:0006310">
    <property type="term" value="P:DNA recombination"/>
    <property type="evidence" value="ECO:0007669"/>
    <property type="project" value="UniProtKB-KW"/>
</dbReference>
<evidence type="ECO:0000259" key="6">
    <source>
        <dbReference type="PROSITE" id="PS51900"/>
    </source>
</evidence>
<dbReference type="Gene3D" id="1.10.150.130">
    <property type="match status" value="1"/>
</dbReference>
<name>A0A147J2G3_9SPHN</name>
<evidence type="ECO:0000256" key="4">
    <source>
        <dbReference type="PROSITE-ProRule" id="PRU01248"/>
    </source>
</evidence>
<gene>
    <name evidence="7" type="ORF">SB4_02375</name>
</gene>
<dbReference type="InterPro" id="IPR002104">
    <property type="entry name" value="Integrase_catalytic"/>
</dbReference>
<protein>
    <submittedName>
        <fullName evidence="7">Integrase</fullName>
    </submittedName>
</protein>
<feature type="domain" description="Tyr recombinase" evidence="5">
    <location>
        <begin position="194"/>
        <end position="372"/>
    </location>
</feature>
<dbReference type="CDD" id="cd00796">
    <property type="entry name" value="INT_Rci_Hp1_C"/>
    <property type="match status" value="1"/>
</dbReference>
<evidence type="ECO:0000256" key="3">
    <source>
        <dbReference type="ARBA" id="ARBA00023172"/>
    </source>
</evidence>
<dbReference type="PANTHER" id="PTHR30349:SF94">
    <property type="entry name" value="INTEGRASE_RECOMBINASE HI_1414-RELATED"/>
    <property type="match status" value="1"/>
</dbReference>
<dbReference type="InterPro" id="IPR011010">
    <property type="entry name" value="DNA_brk_join_enz"/>
</dbReference>
<evidence type="ECO:0000313" key="7">
    <source>
        <dbReference type="EMBL" id="KTW02852.1"/>
    </source>
</evidence>
<dbReference type="PROSITE" id="PS51898">
    <property type="entry name" value="TYR_RECOMBINASE"/>
    <property type="match status" value="1"/>
</dbReference>
<sequence length="384" mass="43360">MSLKFHTLTRTKLKLLSPGEKLSEHGIVAERAIHGDIRWAINVMVDGQRIHRVIGRERDGVTRSDVEKAIEGLRTKAREGRLDLPVRRKNHPKFAEQAAAYMKRMEEIGGKNMKAKRQHIPTLLIPFFGAHRADRITVTLVQDYVKSRLSAGLRQATINRELATLSHCMRRMAKWGWIKPEHVPEIEKGAEARKPITVLSEADATKLMAAAVEDRDPRLWLFVAFGLNAAMRHSEILKVRYEHVDYEARRIFIPDAKAGEREQPITLALTDMIKRQEKKDGAAADWLFPSQSVRAKGPHRTNLSKQFLRAVIRAGLLPSKVTPHIMRHSAITNLVKAGVDIPTIQKISGHKTLAMVMRYVHVHGSHIDAGIAVINKAFPEAITR</sequence>
<keyword evidence="1" id="KW-0229">DNA integration</keyword>
<feature type="domain" description="Core-binding (CB)" evidence="6">
    <location>
        <begin position="92"/>
        <end position="173"/>
    </location>
</feature>
<dbReference type="PANTHER" id="PTHR30349">
    <property type="entry name" value="PHAGE INTEGRASE-RELATED"/>
    <property type="match status" value="1"/>
</dbReference>
<dbReference type="InterPro" id="IPR010998">
    <property type="entry name" value="Integrase_recombinase_N"/>
</dbReference>
<dbReference type="PATRIC" id="fig|33051.4.peg.3770"/>
<dbReference type="PROSITE" id="PS51900">
    <property type="entry name" value="CB"/>
    <property type="match status" value="1"/>
</dbReference>
<dbReference type="OrthoDB" id="7615137at2"/>
<proteinExistence type="predicted"/>
<evidence type="ECO:0000259" key="5">
    <source>
        <dbReference type="PROSITE" id="PS51898"/>
    </source>
</evidence>
<evidence type="ECO:0000256" key="2">
    <source>
        <dbReference type="ARBA" id="ARBA00023125"/>
    </source>
</evidence>
<evidence type="ECO:0000256" key="1">
    <source>
        <dbReference type="ARBA" id="ARBA00022908"/>
    </source>
</evidence>